<dbReference type="SUPFAM" id="SSF50249">
    <property type="entry name" value="Nucleic acid-binding proteins"/>
    <property type="match status" value="1"/>
</dbReference>
<evidence type="ECO:0000313" key="3">
    <source>
        <dbReference type="EMBL" id="TDU31684.1"/>
    </source>
</evidence>
<evidence type="ECO:0000259" key="2">
    <source>
        <dbReference type="Pfam" id="PF12172"/>
    </source>
</evidence>
<dbReference type="OrthoDB" id="3182121at2"/>
<organism evidence="3 4">
    <name type="scientific">Panacagrimonas perspica</name>
    <dbReference type="NCBI Taxonomy" id="381431"/>
    <lineage>
        <taxon>Bacteria</taxon>
        <taxon>Pseudomonadati</taxon>
        <taxon>Pseudomonadota</taxon>
        <taxon>Gammaproteobacteria</taxon>
        <taxon>Nevskiales</taxon>
        <taxon>Nevskiaceae</taxon>
        <taxon>Panacagrimonas</taxon>
    </lineage>
</organism>
<evidence type="ECO:0000313" key="4">
    <source>
        <dbReference type="Proteomes" id="UP000295341"/>
    </source>
</evidence>
<dbReference type="PANTHER" id="PTHR34075">
    <property type="entry name" value="BLR3430 PROTEIN"/>
    <property type="match status" value="1"/>
</dbReference>
<proteinExistence type="predicted"/>
<dbReference type="InterPro" id="IPR022002">
    <property type="entry name" value="ChsH2_Znr"/>
</dbReference>
<feature type="domain" description="ChsH2 C-terminal OB-fold" evidence="1">
    <location>
        <begin position="58"/>
        <end position="125"/>
    </location>
</feature>
<dbReference type="InterPro" id="IPR002878">
    <property type="entry name" value="ChsH2_C"/>
</dbReference>
<evidence type="ECO:0000259" key="1">
    <source>
        <dbReference type="Pfam" id="PF01796"/>
    </source>
</evidence>
<accession>A0A4S3K4U0</accession>
<reference evidence="3 4" key="1">
    <citation type="submission" date="2019-03" db="EMBL/GenBank/DDBJ databases">
        <title>Genomic Encyclopedia of Type Strains, Phase IV (KMG-IV): sequencing the most valuable type-strain genomes for metagenomic binning, comparative biology and taxonomic classification.</title>
        <authorList>
            <person name="Goeker M."/>
        </authorList>
    </citation>
    <scope>NUCLEOTIDE SEQUENCE [LARGE SCALE GENOMIC DNA]</scope>
    <source>
        <strain evidence="3 4">DSM 26377</strain>
    </source>
</reference>
<dbReference type="RefSeq" id="WP_133880250.1">
    <property type="nucleotide sequence ID" value="NZ_MWIN01000012.1"/>
</dbReference>
<dbReference type="Pfam" id="PF01796">
    <property type="entry name" value="OB_ChsH2_C"/>
    <property type="match status" value="1"/>
</dbReference>
<dbReference type="InterPro" id="IPR012340">
    <property type="entry name" value="NA-bd_OB-fold"/>
</dbReference>
<dbReference type="Pfam" id="PF12172">
    <property type="entry name" value="zf-ChsH2"/>
    <property type="match status" value="1"/>
</dbReference>
<sequence>MSWFADDMPRPVPHMDDAAFWEGCAERRLLFQHCAGCSTARHPPTPICPVCRSSATQWREAPAHAEVYTYTVIHYAAHAAVKDRLPYVAAVVSFAGLSGVRLVTNLTDCDPGRVRIGMPVRLWWDDIGDGQYLPRFAPLEREASS</sequence>
<dbReference type="Proteomes" id="UP000295341">
    <property type="component" value="Unassembled WGS sequence"/>
</dbReference>
<dbReference type="AlphaFoldDB" id="A0A4S3K4U0"/>
<gene>
    <name evidence="3" type="ORF">DFR24_1061</name>
</gene>
<dbReference type="PANTHER" id="PTHR34075:SF5">
    <property type="entry name" value="BLR3430 PROTEIN"/>
    <property type="match status" value="1"/>
</dbReference>
<feature type="domain" description="ChsH2 rubredoxin-like zinc ribbon" evidence="2">
    <location>
        <begin position="21"/>
        <end position="55"/>
    </location>
</feature>
<dbReference type="EMBL" id="SOBT01000008">
    <property type="protein sequence ID" value="TDU31684.1"/>
    <property type="molecule type" value="Genomic_DNA"/>
</dbReference>
<keyword evidence="4" id="KW-1185">Reference proteome</keyword>
<comment type="caution">
    <text evidence="3">The sequence shown here is derived from an EMBL/GenBank/DDBJ whole genome shotgun (WGS) entry which is preliminary data.</text>
</comment>
<name>A0A4S3K4U0_9GAMM</name>
<protein>
    <recommendedName>
        <fullName evidence="5">OB-fold protein</fullName>
    </recommendedName>
</protein>
<dbReference type="Gene3D" id="6.10.30.10">
    <property type="match status" value="1"/>
</dbReference>
<dbReference type="InterPro" id="IPR052513">
    <property type="entry name" value="Thioester_dehydratase-like"/>
</dbReference>
<evidence type="ECO:0008006" key="5">
    <source>
        <dbReference type="Google" id="ProtNLM"/>
    </source>
</evidence>